<sequence length="516" mass="53926">MGIRRILVVTAVALLVTGGIQAPAAADPTTVAMPVDVNPYRTGIVLAAGEGVTVSASGVIGYWGGSFESGDVVPPAGHPTIRHLGNAVAPQLPALALIGRVGSGPYRYIGAGPTTLGGVGELELVINDDVAAFPDNNGTWQVLLDPTGFADSDGDGVPDGEDLCPGTPAGVDVGTDGCPLLIVSAGEDRPVAGSRTTNLGGTIVGTATASAWQKVSGPGRVTFASGAPDTEVEFSAPGSYVLRFTAVSGAGGSPKSDDATVTVLDRYEIELKSWIPQFSVVDPFHIEPLELTIAGGVWTDLGSLDVPEDCRPKWRNARIRLESFFYGDNHVGYGPDGAARITTTFEFLWDGASMTRPRLRDDPAHSIRLWTFTNLDTGVIRNCREYGDETVPDPADYGIDGNTFTLSHRHATDLVAGAPPLEATVVGTFTDTDLTLSTEVTAFPSHAYRVTRNGTRRATNVFVNASCVETMGPVGAVNLATGLITYVESEGPYLVPLVGPRTPSDITPCQPAPTPR</sequence>
<dbReference type="Gene3D" id="2.60.40.10">
    <property type="entry name" value="Immunoglobulins"/>
    <property type="match status" value="1"/>
</dbReference>
<keyword evidence="3" id="KW-1185">Reference proteome</keyword>
<accession>A0ABV5CX93</accession>
<gene>
    <name evidence="2" type="ORF">AAFH96_26510</name>
</gene>
<dbReference type="EMBL" id="JBCGDC010000100">
    <property type="protein sequence ID" value="MFB6396628.1"/>
    <property type="molecule type" value="Genomic_DNA"/>
</dbReference>
<dbReference type="Gene3D" id="2.60.120.430">
    <property type="entry name" value="Galactose-binding lectin"/>
    <property type="match status" value="1"/>
</dbReference>
<dbReference type="InterPro" id="IPR013783">
    <property type="entry name" value="Ig-like_fold"/>
</dbReference>
<feature type="chain" id="PRO_5046515449" description="PKD domain-containing protein" evidence="1">
    <location>
        <begin position="25"/>
        <end position="516"/>
    </location>
</feature>
<evidence type="ECO:0000256" key="1">
    <source>
        <dbReference type="SAM" id="SignalP"/>
    </source>
</evidence>
<dbReference type="RefSeq" id="WP_375736010.1">
    <property type="nucleotide sequence ID" value="NZ_JBCGDC010000100.1"/>
</dbReference>
<evidence type="ECO:0000313" key="2">
    <source>
        <dbReference type="EMBL" id="MFB6396628.1"/>
    </source>
</evidence>
<protein>
    <recommendedName>
        <fullName evidence="4">PKD domain-containing protein</fullName>
    </recommendedName>
</protein>
<proteinExistence type="predicted"/>
<evidence type="ECO:0008006" key="4">
    <source>
        <dbReference type="Google" id="ProtNLM"/>
    </source>
</evidence>
<reference evidence="2 3" key="1">
    <citation type="submission" date="2024-04" db="EMBL/GenBank/DDBJ databases">
        <title>Polymorphospora sp. isolated from Baiyangdian Lake in Xiong'an New Area.</title>
        <authorList>
            <person name="Zhang X."/>
            <person name="Liu J."/>
        </authorList>
    </citation>
    <scope>NUCLEOTIDE SEQUENCE [LARGE SCALE GENOMIC DNA]</scope>
    <source>
        <strain evidence="2 3">2-325</strain>
    </source>
</reference>
<feature type="signal peptide" evidence="1">
    <location>
        <begin position="1"/>
        <end position="24"/>
    </location>
</feature>
<organism evidence="2 3">
    <name type="scientific">Polymorphospora lycopeni</name>
    <dbReference type="NCBI Taxonomy" id="3140240"/>
    <lineage>
        <taxon>Bacteria</taxon>
        <taxon>Bacillati</taxon>
        <taxon>Actinomycetota</taxon>
        <taxon>Actinomycetes</taxon>
        <taxon>Micromonosporales</taxon>
        <taxon>Micromonosporaceae</taxon>
        <taxon>Polymorphospora</taxon>
    </lineage>
</organism>
<name>A0ABV5CX93_9ACTN</name>
<keyword evidence="1" id="KW-0732">Signal</keyword>
<comment type="caution">
    <text evidence="2">The sequence shown here is derived from an EMBL/GenBank/DDBJ whole genome shotgun (WGS) entry which is preliminary data.</text>
</comment>
<dbReference type="InterPro" id="IPR028974">
    <property type="entry name" value="TSP_type-3_rpt"/>
</dbReference>
<dbReference type="Proteomes" id="UP001582793">
    <property type="component" value="Unassembled WGS sequence"/>
</dbReference>
<evidence type="ECO:0000313" key="3">
    <source>
        <dbReference type="Proteomes" id="UP001582793"/>
    </source>
</evidence>
<dbReference type="SUPFAM" id="SSF103647">
    <property type="entry name" value="TSP type-3 repeat"/>
    <property type="match status" value="1"/>
</dbReference>